<dbReference type="RefSeq" id="WP_201275905.1">
    <property type="nucleotide sequence ID" value="NZ_JACVDA010000022.1"/>
</dbReference>
<feature type="transmembrane region" description="Helical" evidence="5">
    <location>
        <begin position="97"/>
        <end position="120"/>
    </location>
</feature>
<dbReference type="PANTHER" id="PTHR43027:SF1">
    <property type="entry name" value="DOXORUBICIN RESISTANCE ABC TRANSPORTER PERMEASE PROTEIN DRRC-RELATED"/>
    <property type="match status" value="1"/>
</dbReference>
<evidence type="ECO:0000259" key="6">
    <source>
        <dbReference type="Pfam" id="PF01061"/>
    </source>
</evidence>
<feature type="transmembrane region" description="Helical" evidence="5">
    <location>
        <begin position="171"/>
        <end position="193"/>
    </location>
</feature>
<dbReference type="EMBL" id="JACVDA010000022">
    <property type="protein sequence ID" value="MBK1469050.1"/>
    <property type="molecule type" value="Genomic_DNA"/>
</dbReference>
<keyword evidence="2 5" id="KW-0812">Transmembrane</keyword>
<accession>A0ABS1CBY3</accession>
<evidence type="ECO:0000256" key="5">
    <source>
        <dbReference type="SAM" id="Phobius"/>
    </source>
</evidence>
<evidence type="ECO:0000256" key="4">
    <source>
        <dbReference type="ARBA" id="ARBA00023136"/>
    </source>
</evidence>
<feature type="transmembrane region" description="Helical" evidence="5">
    <location>
        <begin position="224"/>
        <end position="242"/>
    </location>
</feature>
<protein>
    <submittedName>
        <fullName evidence="7">ABC transporter permease</fullName>
    </submittedName>
</protein>
<keyword evidence="3 5" id="KW-1133">Transmembrane helix</keyword>
<comment type="subcellular location">
    <subcellularLocation>
        <location evidence="1">Membrane</location>
        <topology evidence="1">Multi-pass membrane protein</topology>
    </subcellularLocation>
</comment>
<keyword evidence="8" id="KW-1185">Reference proteome</keyword>
<evidence type="ECO:0000256" key="3">
    <source>
        <dbReference type="ARBA" id="ARBA00022989"/>
    </source>
</evidence>
<dbReference type="Proteomes" id="UP000823123">
    <property type="component" value="Unassembled WGS sequence"/>
</dbReference>
<feature type="transmembrane region" description="Helical" evidence="5">
    <location>
        <begin position="55"/>
        <end position="76"/>
    </location>
</feature>
<proteinExistence type="predicted"/>
<feature type="transmembrane region" description="Helical" evidence="5">
    <location>
        <begin position="23"/>
        <end position="43"/>
    </location>
</feature>
<evidence type="ECO:0000313" key="8">
    <source>
        <dbReference type="Proteomes" id="UP000823123"/>
    </source>
</evidence>
<reference evidence="7 8" key="1">
    <citation type="submission" date="2020-09" db="EMBL/GenBank/DDBJ databases">
        <title>Parvimonas S3374 sp. nov.</title>
        <authorList>
            <person name="Buhl M."/>
        </authorList>
    </citation>
    <scope>NUCLEOTIDE SEQUENCE [LARGE SCALE GENOMIC DNA]</scope>
    <source>
        <strain evidence="7 8">S3374</strain>
    </source>
</reference>
<evidence type="ECO:0000256" key="2">
    <source>
        <dbReference type="ARBA" id="ARBA00022692"/>
    </source>
</evidence>
<gene>
    <name evidence="7" type="ORF">IBJ83_06970</name>
</gene>
<feature type="transmembrane region" description="Helical" evidence="5">
    <location>
        <begin position="132"/>
        <end position="159"/>
    </location>
</feature>
<comment type="caution">
    <text evidence="7">The sequence shown here is derived from an EMBL/GenBank/DDBJ whole genome shotgun (WGS) entry which is preliminary data.</text>
</comment>
<evidence type="ECO:0000313" key="7">
    <source>
        <dbReference type="EMBL" id="MBK1469050.1"/>
    </source>
</evidence>
<organism evidence="7 8">
    <name type="scientific">Parvimonas parva</name>
    <dbReference type="NCBI Taxonomy" id="2769485"/>
    <lineage>
        <taxon>Bacteria</taxon>
        <taxon>Bacillati</taxon>
        <taxon>Bacillota</taxon>
        <taxon>Tissierellia</taxon>
        <taxon>Tissierellales</taxon>
        <taxon>Peptoniphilaceae</taxon>
        <taxon>Parvimonas</taxon>
    </lineage>
</organism>
<dbReference type="Pfam" id="PF01061">
    <property type="entry name" value="ABC2_membrane"/>
    <property type="match status" value="1"/>
</dbReference>
<dbReference type="InterPro" id="IPR052902">
    <property type="entry name" value="ABC-2_transporter"/>
</dbReference>
<dbReference type="PANTHER" id="PTHR43027">
    <property type="entry name" value="DOXORUBICIN RESISTANCE ABC TRANSPORTER PERMEASE PROTEIN DRRC-RELATED"/>
    <property type="match status" value="1"/>
</dbReference>
<evidence type="ECO:0000256" key="1">
    <source>
        <dbReference type="ARBA" id="ARBA00004141"/>
    </source>
</evidence>
<feature type="domain" description="ABC-2 type transporter transmembrane" evidence="6">
    <location>
        <begin position="12"/>
        <end position="212"/>
    </location>
</feature>
<sequence length="259" mass="30139">MKNINIFINTFKIQIINSFSRSMFKYTLIISPILNLIFLYYIFEKSNITNLGGYIVITSSVMSIWSCMCFSSIGDIMREKLNGTLVSIYLSPVNFKLLIFIKILGNTFLAMVTFFVSFFMAKLLFNTKFIIYYPYLFCFALLMTIICFLIISMFFSYLLTISRKTGLYMNLLEIPIIYFCGLAFPVNILPYQIQIIGKIFPITYSIKLIRMSLKIEPVNVSFDIIFKLFVTLLLFVCLFVVVSKMFDSKINIQGNLEMY</sequence>
<keyword evidence="4 5" id="KW-0472">Membrane</keyword>
<dbReference type="InterPro" id="IPR013525">
    <property type="entry name" value="ABC2_TM"/>
</dbReference>
<name>A0ABS1CBY3_9FIRM</name>